<evidence type="ECO:0000259" key="1">
    <source>
        <dbReference type="Pfam" id="PF10551"/>
    </source>
</evidence>
<evidence type="ECO:0000313" key="3">
    <source>
        <dbReference type="Proteomes" id="UP000233551"/>
    </source>
</evidence>
<accession>A0A2I0IJG2</accession>
<dbReference type="Pfam" id="PF10551">
    <property type="entry name" value="MULE"/>
    <property type="match status" value="1"/>
</dbReference>
<dbReference type="STRING" id="22663.A0A2I0IJG2"/>
<dbReference type="PANTHER" id="PTHR31973:SF187">
    <property type="entry name" value="MUTATOR TRANSPOSASE MUDRA PROTEIN"/>
    <property type="match status" value="1"/>
</dbReference>
<organism evidence="2 3">
    <name type="scientific">Punica granatum</name>
    <name type="common">Pomegranate</name>
    <dbReference type="NCBI Taxonomy" id="22663"/>
    <lineage>
        <taxon>Eukaryota</taxon>
        <taxon>Viridiplantae</taxon>
        <taxon>Streptophyta</taxon>
        <taxon>Embryophyta</taxon>
        <taxon>Tracheophyta</taxon>
        <taxon>Spermatophyta</taxon>
        <taxon>Magnoliopsida</taxon>
        <taxon>eudicotyledons</taxon>
        <taxon>Gunneridae</taxon>
        <taxon>Pentapetalae</taxon>
        <taxon>rosids</taxon>
        <taxon>malvids</taxon>
        <taxon>Myrtales</taxon>
        <taxon>Lythraceae</taxon>
        <taxon>Punica</taxon>
    </lineage>
</organism>
<sequence>MRNPNSTVQVKVERLTLELAPRFERLYICFNATVQGFKAGCRPIICLDCCFLNGYYGGQLLAVVGQDGNQHFYVIALAVVDHENNEVWKRFVSELLEDIGDYRDSGWNFMSDRQKGLALALHELCPDAPHRNYVLQIWRNFAENFKNHNMTRQLWKYTRSSTMAVFEKNMRVMRVKNETAYNWLKSSKDDPLQATNTNADCFLLSYIQTTSKEATCTNFNSSNNF</sequence>
<dbReference type="InterPro" id="IPR018289">
    <property type="entry name" value="MULE_transposase_dom"/>
</dbReference>
<name>A0A2I0IJG2_PUNGR</name>
<gene>
    <name evidence="2" type="ORF">CRG98_035452</name>
</gene>
<proteinExistence type="predicted"/>
<keyword evidence="3" id="KW-1185">Reference proteome</keyword>
<dbReference type="AlphaFoldDB" id="A0A2I0IJG2"/>
<dbReference type="PANTHER" id="PTHR31973">
    <property type="entry name" value="POLYPROTEIN, PUTATIVE-RELATED"/>
    <property type="match status" value="1"/>
</dbReference>
<dbReference type="EMBL" id="PGOL01002943">
    <property type="protein sequence ID" value="PKI44159.1"/>
    <property type="molecule type" value="Genomic_DNA"/>
</dbReference>
<feature type="domain" description="MULE transposase" evidence="1">
    <location>
        <begin position="44"/>
        <end position="131"/>
    </location>
</feature>
<evidence type="ECO:0000313" key="2">
    <source>
        <dbReference type="EMBL" id="PKI44159.1"/>
    </source>
</evidence>
<dbReference type="Proteomes" id="UP000233551">
    <property type="component" value="Unassembled WGS sequence"/>
</dbReference>
<comment type="caution">
    <text evidence="2">The sequence shown here is derived from an EMBL/GenBank/DDBJ whole genome shotgun (WGS) entry which is preliminary data.</text>
</comment>
<protein>
    <recommendedName>
        <fullName evidence="1">MULE transposase domain-containing protein</fullName>
    </recommendedName>
</protein>
<reference evidence="2 3" key="1">
    <citation type="submission" date="2017-11" db="EMBL/GenBank/DDBJ databases">
        <title>De-novo sequencing of pomegranate (Punica granatum L.) genome.</title>
        <authorList>
            <person name="Akparov Z."/>
            <person name="Amiraslanov A."/>
            <person name="Hajiyeva S."/>
            <person name="Abbasov M."/>
            <person name="Kaur K."/>
            <person name="Hamwieh A."/>
            <person name="Solovyev V."/>
            <person name="Salamov A."/>
            <person name="Braich B."/>
            <person name="Kosarev P."/>
            <person name="Mahmoud A."/>
            <person name="Hajiyev E."/>
            <person name="Babayeva S."/>
            <person name="Izzatullayeva V."/>
            <person name="Mammadov A."/>
            <person name="Mammadov A."/>
            <person name="Sharifova S."/>
            <person name="Ojaghi J."/>
            <person name="Eynullazada K."/>
            <person name="Bayramov B."/>
            <person name="Abdulazimova A."/>
            <person name="Shahmuradov I."/>
        </authorList>
    </citation>
    <scope>NUCLEOTIDE SEQUENCE [LARGE SCALE GENOMIC DNA]</scope>
    <source>
        <strain evidence="3">cv. AG2017</strain>
        <tissue evidence="2">Leaf</tissue>
    </source>
</reference>